<proteinExistence type="predicted"/>
<reference evidence="1 2" key="1">
    <citation type="journal article" date="2024" name="G3 (Bethesda)">
        <title>Genome assembly of Hibiscus sabdariffa L. provides insights into metabolisms of medicinal natural products.</title>
        <authorList>
            <person name="Kim T."/>
        </authorList>
    </citation>
    <scope>NUCLEOTIDE SEQUENCE [LARGE SCALE GENOMIC DNA]</scope>
    <source>
        <strain evidence="1">TK-2024</strain>
        <tissue evidence="1">Old leaves</tissue>
    </source>
</reference>
<dbReference type="EMBL" id="JBBPBN010000003">
    <property type="protein sequence ID" value="KAK9043031.1"/>
    <property type="molecule type" value="Genomic_DNA"/>
</dbReference>
<comment type="caution">
    <text evidence="1">The sequence shown here is derived from an EMBL/GenBank/DDBJ whole genome shotgun (WGS) entry which is preliminary data.</text>
</comment>
<gene>
    <name evidence="1" type="ORF">V6N11_071382</name>
</gene>
<evidence type="ECO:0000313" key="1">
    <source>
        <dbReference type="EMBL" id="KAK9043031.1"/>
    </source>
</evidence>
<name>A0ABR2TZX0_9ROSI</name>
<evidence type="ECO:0000313" key="2">
    <source>
        <dbReference type="Proteomes" id="UP001396334"/>
    </source>
</evidence>
<organism evidence="1 2">
    <name type="scientific">Hibiscus sabdariffa</name>
    <name type="common">roselle</name>
    <dbReference type="NCBI Taxonomy" id="183260"/>
    <lineage>
        <taxon>Eukaryota</taxon>
        <taxon>Viridiplantae</taxon>
        <taxon>Streptophyta</taxon>
        <taxon>Embryophyta</taxon>
        <taxon>Tracheophyta</taxon>
        <taxon>Spermatophyta</taxon>
        <taxon>Magnoliopsida</taxon>
        <taxon>eudicotyledons</taxon>
        <taxon>Gunneridae</taxon>
        <taxon>Pentapetalae</taxon>
        <taxon>rosids</taxon>
        <taxon>malvids</taxon>
        <taxon>Malvales</taxon>
        <taxon>Malvaceae</taxon>
        <taxon>Malvoideae</taxon>
        <taxon>Hibiscus</taxon>
    </lineage>
</organism>
<sequence length="121" mass="13872">MKLYWRRGSPVIGFILLLAEPSTRNLRLPKFPMSMISSQIKAEGFPPTDRTVEEGLKADLTFNLGTLESYYYQQREAILFVAVHITFGRAFNLSAFAYAETWDLFDLLAEKVNSMRQGEDI</sequence>
<dbReference type="Proteomes" id="UP001396334">
    <property type="component" value="Unassembled WGS sequence"/>
</dbReference>
<keyword evidence="2" id="KW-1185">Reference proteome</keyword>
<protein>
    <submittedName>
        <fullName evidence="1">Uncharacterized protein</fullName>
    </submittedName>
</protein>
<accession>A0ABR2TZX0</accession>